<dbReference type="PROSITE" id="PS50011">
    <property type="entry name" value="PROTEIN_KINASE_DOM"/>
    <property type="match status" value="1"/>
</dbReference>
<keyword evidence="11" id="KW-1185">Reference proteome</keyword>
<feature type="binding site" evidence="7">
    <location>
        <position position="34"/>
    </location>
    <ligand>
        <name>ATP</name>
        <dbReference type="ChEBI" id="CHEBI:30616"/>
    </ligand>
</feature>
<dbReference type="PROSITE" id="PS00108">
    <property type="entry name" value="PROTEIN_KINASE_ST"/>
    <property type="match status" value="1"/>
</dbReference>
<evidence type="ECO:0000256" key="1">
    <source>
        <dbReference type="ARBA" id="ARBA00012513"/>
    </source>
</evidence>
<dbReference type="PANTHER" id="PTHR43289:SF6">
    <property type="entry name" value="SERINE_THREONINE-PROTEIN KINASE NEKL-3"/>
    <property type="match status" value="1"/>
</dbReference>
<feature type="region of interest" description="Disordered" evidence="8">
    <location>
        <begin position="620"/>
        <end position="655"/>
    </location>
</feature>
<reference evidence="11" key="1">
    <citation type="journal article" date="2019" name="Int. J. Syst. Evol. Microbiol.">
        <title>The Global Catalogue of Microorganisms (GCM) 10K type strain sequencing project: providing services to taxonomists for standard genome sequencing and annotation.</title>
        <authorList>
            <consortium name="The Broad Institute Genomics Platform"/>
            <consortium name="The Broad Institute Genome Sequencing Center for Infectious Disease"/>
            <person name="Wu L."/>
            <person name="Ma J."/>
        </authorList>
    </citation>
    <scope>NUCLEOTIDE SEQUENCE [LARGE SCALE GENOMIC DNA]</scope>
    <source>
        <strain evidence="11">JCM 17388</strain>
    </source>
</reference>
<feature type="compositionally biased region" description="Pro residues" evidence="8">
    <location>
        <begin position="446"/>
        <end position="455"/>
    </location>
</feature>
<keyword evidence="5" id="KW-0418">Kinase</keyword>
<keyword evidence="4 7" id="KW-0547">Nucleotide-binding</keyword>
<feature type="compositionally biased region" description="Low complexity" evidence="8">
    <location>
        <begin position="699"/>
        <end position="709"/>
    </location>
</feature>
<evidence type="ECO:0000256" key="5">
    <source>
        <dbReference type="ARBA" id="ARBA00022777"/>
    </source>
</evidence>
<evidence type="ECO:0000256" key="3">
    <source>
        <dbReference type="ARBA" id="ARBA00022679"/>
    </source>
</evidence>
<feature type="compositionally biased region" description="Pro residues" evidence="8">
    <location>
        <begin position="422"/>
        <end position="438"/>
    </location>
</feature>
<feature type="domain" description="Protein kinase" evidence="9">
    <location>
        <begin position="5"/>
        <end position="252"/>
    </location>
</feature>
<name>A0ABP8B6X1_9ACTN</name>
<dbReference type="CDD" id="cd14014">
    <property type="entry name" value="STKc_PknB_like"/>
    <property type="match status" value="1"/>
</dbReference>
<dbReference type="PROSITE" id="PS00107">
    <property type="entry name" value="PROTEIN_KINASE_ATP"/>
    <property type="match status" value="1"/>
</dbReference>
<evidence type="ECO:0000256" key="8">
    <source>
        <dbReference type="SAM" id="MobiDB-lite"/>
    </source>
</evidence>
<evidence type="ECO:0000259" key="9">
    <source>
        <dbReference type="PROSITE" id="PS50011"/>
    </source>
</evidence>
<feature type="compositionally biased region" description="Low complexity" evidence="8">
    <location>
        <begin position="742"/>
        <end position="751"/>
    </location>
</feature>
<evidence type="ECO:0000313" key="10">
    <source>
        <dbReference type="EMBL" id="GAA4199168.1"/>
    </source>
</evidence>
<feature type="region of interest" description="Disordered" evidence="8">
    <location>
        <begin position="558"/>
        <end position="585"/>
    </location>
</feature>
<gene>
    <name evidence="10" type="ORF">GCM10022252_50540</name>
</gene>
<feature type="compositionally biased region" description="Low complexity" evidence="8">
    <location>
        <begin position="405"/>
        <end position="421"/>
    </location>
</feature>
<dbReference type="PANTHER" id="PTHR43289">
    <property type="entry name" value="MITOGEN-ACTIVATED PROTEIN KINASE KINASE KINASE 20-RELATED"/>
    <property type="match status" value="1"/>
</dbReference>
<keyword evidence="2" id="KW-0723">Serine/threonine-protein kinase</keyword>
<dbReference type="InterPro" id="IPR017441">
    <property type="entry name" value="Protein_kinase_ATP_BS"/>
</dbReference>
<evidence type="ECO:0000256" key="4">
    <source>
        <dbReference type="ARBA" id="ARBA00022741"/>
    </source>
</evidence>
<feature type="compositionally biased region" description="Basic and acidic residues" evidence="8">
    <location>
        <begin position="720"/>
        <end position="733"/>
    </location>
</feature>
<feature type="compositionally biased region" description="Low complexity" evidence="8">
    <location>
        <begin position="378"/>
        <end position="396"/>
    </location>
</feature>
<evidence type="ECO:0000256" key="6">
    <source>
        <dbReference type="ARBA" id="ARBA00022840"/>
    </source>
</evidence>
<dbReference type="Pfam" id="PF00069">
    <property type="entry name" value="Pkinase"/>
    <property type="match status" value="1"/>
</dbReference>
<evidence type="ECO:0000256" key="7">
    <source>
        <dbReference type="PROSITE-ProRule" id="PRU10141"/>
    </source>
</evidence>
<dbReference type="SUPFAM" id="SSF56112">
    <property type="entry name" value="Protein kinase-like (PK-like)"/>
    <property type="match status" value="1"/>
</dbReference>
<dbReference type="Proteomes" id="UP001501251">
    <property type="component" value="Unassembled WGS sequence"/>
</dbReference>
<sequence length="751" mass="78650">MVPGYREVRELGAGGGGRVVLATYAPTGAYVAIKYLNATLKDDHRFLARFRAEARVMVELQDPNVVQLYEYYEDVLEAAIVMELVDGVALRRILSEHGSTSPEAALTVLKGSLLGLAFAHSAGVVHRDYKPENVLIQADGGSKLADFGIAAHVGEAGGTTGTPAYMAPEQWEGAPASTATDVYAATCVFFECLTGRRPYLADHRVVLMHRHRHEPIPVDEVPSSVRGLVTRGMAKNPADRPRSARAFLEELEAAARAAYGPEWEQRGRRHLAELATLLALAFPLAKPAPKASSSVAQTVLGGVGRVGRVRRPRLGPRTLAGLGVITVAMTAGVIAANRPQDRLSADTIFTPPPSSAMIEETPEQRRRSQVSAPPEPSSGPGRPSGGAAARKPGSPSNGANPGQVTSPPSRAPSPTRTIISPPLSPPSPTGSQPPPPLPTRTRTPAPTRPPTPTPMPTSTRTRTPAPDPTGTGASAHTVSGLRVVGIDAHGTTVGFRASTKGNVAVTVTFAEGPDRDRLVRAAPRTSVLGGLKTYSHTVPHTFAVPACGQTLYRRVTVSTVPRSSGGTSSRTERVRGEPCAPPEVSITSFDGTTVGFRVRTSGPSAVTVRLGFAQRVGDTRETLSGGTRELELSGATEYEREVTGEFADPPRCGGHVTRTVTITTVPGGDTPSRTVRIALPSCAPDPGTGPDNDQDTDAGTDNGQDTGTDPGPGPGPGPGEPRDSERPTRDKPGLVDLDLDIDLGGILDGVL</sequence>
<dbReference type="EMBL" id="BAABAQ010000010">
    <property type="protein sequence ID" value="GAA4199168.1"/>
    <property type="molecule type" value="Genomic_DNA"/>
</dbReference>
<dbReference type="EC" id="2.7.11.1" evidence="1"/>
<accession>A0ABP8B6X1</accession>
<feature type="compositionally biased region" description="Low complexity" evidence="8">
    <location>
        <begin position="456"/>
        <end position="471"/>
    </location>
</feature>
<feature type="region of interest" description="Disordered" evidence="8">
    <location>
        <begin position="344"/>
        <end position="478"/>
    </location>
</feature>
<evidence type="ECO:0000256" key="2">
    <source>
        <dbReference type="ARBA" id="ARBA00022527"/>
    </source>
</evidence>
<comment type="caution">
    <text evidence="10">The sequence shown here is derived from an EMBL/GenBank/DDBJ whole genome shotgun (WGS) entry which is preliminary data.</text>
</comment>
<dbReference type="InterPro" id="IPR008271">
    <property type="entry name" value="Ser/Thr_kinase_AS"/>
</dbReference>
<dbReference type="InterPro" id="IPR000719">
    <property type="entry name" value="Prot_kinase_dom"/>
</dbReference>
<dbReference type="RefSeq" id="WP_344920523.1">
    <property type="nucleotide sequence ID" value="NZ_BAABAQ010000010.1"/>
</dbReference>
<feature type="region of interest" description="Disordered" evidence="8">
    <location>
        <begin position="678"/>
        <end position="751"/>
    </location>
</feature>
<protein>
    <recommendedName>
        <fullName evidence="1">non-specific serine/threonine protein kinase</fullName>
        <ecNumber evidence="1">2.7.11.1</ecNumber>
    </recommendedName>
</protein>
<dbReference type="InterPro" id="IPR011009">
    <property type="entry name" value="Kinase-like_dom_sf"/>
</dbReference>
<keyword evidence="6 7" id="KW-0067">ATP-binding</keyword>
<feature type="compositionally biased region" description="Low complexity" evidence="8">
    <location>
        <begin position="558"/>
        <end position="569"/>
    </location>
</feature>
<evidence type="ECO:0000313" key="11">
    <source>
        <dbReference type="Proteomes" id="UP001501251"/>
    </source>
</evidence>
<proteinExistence type="predicted"/>
<organism evidence="10 11">
    <name type="scientific">Streptosporangium oxazolinicum</name>
    <dbReference type="NCBI Taxonomy" id="909287"/>
    <lineage>
        <taxon>Bacteria</taxon>
        <taxon>Bacillati</taxon>
        <taxon>Actinomycetota</taxon>
        <taxon>Actinomycetes</taxon>
        <taxon>Streptosporangiales</taxon>
        <taxon>Streptosporangiaceae</taxon>
        <taxon>Streptosporangium</taxon>
    </lineage>
</organism>
<keyword evidence="3" id="KW-0808">Transferase</keyword>
<dbReference type="Gene3D" id="1.10.510.10">
    <property type="entry name" value="Transferase(Phosphotransferase) domain 1"/>
    <property type="match status" value="1"/>
</dbReference>